<keyword evidence="16" id="KW-1185">Reference proteome</keyword>
<feature type="transmembrane region" description="Helical" evidence="12">
    <location>
        <begin position="148"/>
        <end position="171"/>
    </location>
</feature>
<keyword evidence="8 12" id="KW-1133">Transmembrane helix</keyword>
<feature type="domain" description="ABC transmembrane type-1" evidence="14">
    <location>
        <begin position="105"/>
        <end position="392"/>
    </location>
</feature>
<dbReference type="Gene3D" id="1.20.1560.10">
    <property type="entry name" value="ABC transporter type 1, transmembrane domain"/>
    <property type="match status" value="2"/>
</dbReference>
<evidence type="ECO:0000256" key="11">
    <source>
        <dbReference type="SAM" id="MobiDB-lite"/>
    </source>
</evidence>
<feature type="transmembrane region" description="Helical" evidence="12">
    <location>
        <begin position="228"/>
        <end position="244"/>
    </location>
</feature>
<evidence type="ECO:0000256" key="10">
    <source>
        <dbReference type="ARBA" id="ARBA00023180"/>
    </source>
</evidence>
<dbReference type="FunFam" id="1.20.1560.10:FF:000295">
    <property type="entry name" value="MDR-like ABC transporter"/>
    <property type="match status" value="1"/>
</dbReference>
<feature type="transmembrane region" description="Helical" evidence="12">
    <location>
        <begin position="934"/>
        <end position="953"/>
    </location>
</feature>
<feature type="transmembrane region" description="Helical" evidence="12">
    <location>
        <begin position="366"/>
        <end position="384"/>
    </location>
</feature>
<keyword evidence="3" id="KW-0813">Transport</keyword>
<keyword evidence="7" id="KW-0067">ATP-binding</keyword>
<dbReference type="Gene3D" id="3.40.50.300">
    <property type="entry name" value="P-loop containing nucleotide triphosphate hydrolases"/>
    <property type="match status" value="2"/>
</dbReference>
<feature type="transmembrane region" description="Helical" evidence="12">
    <location>
        <begin position="831"/>
        <end position="850"/>
    </location>
</feature>
<name>A0A250WWA6_9CHLO</name>
<feature type="transmembrane region" description="Helical" evidence="12">
    <location>
        <begin position="788"/>
        <end position="819"/>
    </location>
</feature>
<feature type="transmembrane region" description="Helical" evidence="12">
    <location>
        <begin position="1014"/>
        <end position="1040"/>
    </location>
</feature>
<feature type="transmembrane region" description="Helical" evidence="12">
    <location>
        <begin position="328"/>
        <end position="354"/>
    </location>
</feature>
<dbReference type="PROSITE" id="PS50929">
    <property type="entry name" value="ABC_TM1F"/>
    <property type="match status" value="2"/>
</dbReference>
<dbReference type="PANTHER" id="PTHR43394">
    <property type="entry name" value="ATP-DEPENDENT PERMEASE MDL1, MITOCHONDRIAL"/>
    <property type="match status" value="1"/>
</dbReference>
<keyword evidence="6" id="KW-0547">Nucleotide-binding</keyword>
<evidence type="ECO:0000259" key="14">
    <source>
        <dbReference type="PROSITE" id="PS50929"/>
    </source>
</evidence>
<comment type="subcellular location">
    <subcellularLocation>
        <location evidence="1">Cell membrane</location>
        <topology evidence="1">Multi-pass membrane protein</topology>
    </subcellularLocation>
</comment>
<dbReference type="EMBL" id="BEGY01000010">
    <property type="protein sequence ID" value="GAX75046.1"/>
    <property type="molecule type" value="Genomic_DNA"/>
</dbReference>
<dbReference type="OrthoDB" id="6500128at2759"/>
<dbReference type="CDD" id="cd18578">
    <property type="entry name" value="ABC_6TM_Pgp_ABCB1_D2_like"/>
    <property type="match status" value="1"/>
</dbReference>
<dbReference type="PROSITE" id="PS50893">
    <property type="entry name" value="ABC_TRANSPORTER_2"/>
    <property type="match status" value="2"/>
</dbReference>
<keyword evidence="9 12" id="KW-0472">Membrane</keyword>
<dbReference type="InterPro" id="IPR003439">
    <property type="entry name" value="ABC_transporter-like_ATP-bd"/>
</dbReference>
<keyword evidence="10" id="KW-0325">Glycoprotein</keyword>
<keyword evidence="4 12" id="KW-0812">Transmembrane</keyword>
<dbReference type="SUPFAM" id="SSF52540">
    <property type="entry name" value="P-loop containing nucleoside triphosphate hydrolases"/>
    <property type="match status" value="2"/>
</dbReference>
<proteinExistence type="inferred from homology"/>
<dbReference type="InterPro" id="IPR036640">
    <property type="entry name" value="ABC1_TM_sf"/>
</dbReference>
<dbReference type="InterPro" id="IPR027417">
    <property type="entry name" value="P-loop_NTPase"/>
</dbReference>
<dbReference type="CDD" id="cd03249">
    <property type="entry name" value="ABC_MTABC3_MDL1_MDL2"/>
    <property type="match status" value="2"/>
</dbReference>
<dbReference type="Proteomes" id="UP000232323">
    <property type="component" value="Unassembled WGS sequence"/>
</dbReference>
<evidence type="ECO:0000256" key="3">
    <source>
        <dbReference type="ARBA" id="ARBA00022448"/>
    </source>
</evidence>
<dbReference type="InterPro" id="IPR003593">
    <property type="entry name" value="AAA+_ATPase"/>
</dbReference>
<feature type="region of interest" description="Disordered" evidence="11">
    <location>
        <begin position="1"/>
        <end position="82"/>
    </location>
</feature>
<reference evidence="15 16" key="1">
    <citation type="submission" date="2017-08" db="EMBL/GenBank/DDBJ databases">
        <title>Acidophilic green algal genome provides insights into adaptation to an acidic environment.</title>
        <authorList>
            <person name="Hirooka S."/>
            <person name="Hirose Y."/>
            <person name="Kanesaki Y."/>
            <person name="Higuchi S."/>
            <person name="Fujiwara T."/>
            <person name="Onuma R."/>
            <person name="Era A."/>
            <person name="Ohbayashi R."/>
            <person name="Uzuka A."/>
            <person name="Nozaki H."/>
            <person name="Yoshikawa H."/>
            <person name="Miyagishima S.Y."/>
        </authorList>
    </citation>
    <scope>NUCLEOTIDE SEQUENCE [LARGE SCALE GENOMIC DNA]</scope>
    <source>
        <strain evidence="15 16">NIES-2499</strain>
    </source>
</reference>
<evidence type="ECO:0000256" key="2">
    <source>
        <dbReference type="ARBA" id="ARBA00007577"/>
    </source>
</evidence>
<comment type="caution">
    <text evidence="15">The sequence shown here is derived from an EMBL/GenBank/DDBJ whole genome shotgun (WGS) entry which is preliminary data.</text>
</comment>
<comment type="similarity">
    <text evidence="2">Belongs to the ABC transporter superfamily. ABCB family. Multidrug resistance exporter (TC 3.A.1.201) subfamily.</text>
</comment>
<feature type="transmembrane region" description="Helical" evidence="12">
    <location>
        <begin position="1052"/>
        <end position="1072"/>
    </location>
</feature>
<feature type="transmembrane region" description="Helical" evidence="12">
    <location>
        <begin position="907"/>
        <end position="928"/>
    </location>
</feature>
<dbReference type="GO" id="GO:0005524">
    <property type="term" value="F:ATP binding"/>
    <property type="evidence" value="ECO:0007669"/>
    <property type="project" value="UniProtKB-KW"/>
</dbReference>
<evidence type="ECO:0000256" key="4">
    <source>
        <dbReference type="ARBA" id="ARBA00022692"/>
    </source>
</evidence>
<evidence type="ECO:0000256" key="12">
    <source>
        <dbReference type="SAM" id="Phobius"/>
    </source>
</evidence>
<dbReference type="InterPro" id="IPR017871">
    <property type="entry name" value="ABC_transporter-like_CS"/>
</dbReference>
<protein>
    <submittedName>
        <fullName evidence="15">Uncharacterized protein</fullName>
    </submittedName>
</protein>
<evidence type="ECO:0000313" key="15">
    <source>
        <dbReference type="EMBL" id="GAX75046.1"/>
    </source>
</evidence>
<feature type="domain" description="ABC transmembrane type-1" evidence="14">
    <location>
        <begin position="794"/>
        <end position="1079"/>
    </location>
</feature>
<feature type="domain" description="ABC transporter" evidence="13">
    <location>
        <begin position="427"/>
        <end position="663"/>
    </location>
</feature>
<dbReference type="FunFam" id="3.40.50.300:FF:000066">
    <property type="entry name" value="ABC transporter B family member 1"/>
    <property type="match status" value="2"/>
</dbReference>
<dbReference type="Pfam" id="PF00664">
    <property type="entry name" value="ABC_membrane"/>
    <property type="match status" value="2"/>
</dbReference>
<dbReference type="SUPFAM" id="SSF90123">
    <property type="entry name" value="ABC transporter transmembrane region"/>
    <property type="match status" value="2"/>
</dbReference>
<feature type="transmembrane region" description="Helical" evidence="12">
    <location>
        <begin position="250"/>
        <end position="268"/>
    </location>
</feature>
<organism evidence="15 16">
    <name type="scientific">Chlamydomonas eustigma</name>
    <dbReference type="NCBI Taxonomy" id="1157962"/>
    <lineage>
        <taxon>Eukaryota</taxon>
        <taxon>Viridiplantae</taxon>
        <taxon>Chlorophyta</taxon>
        <taxon>core chlorophytes</taxon>
        <taxon>Chlorophyceae</taxon>
        <taxon>CS clade</taxon>
        <taxon>Chlamydomonadales</taxon>
        <taxon>Chlamydomonadaceae</taxon>
        <taxon>Chlamydomonas</taxon>
    </lineage>
</organism>
<feature type="domain" description="ABC transporter" evidence="13">
    <location>
        <begin position="1117"/>
        <end position="1353"/>
    </location>
</feature>
<dbReference type="GO" id="GO:0005886">
    <property type="term" value="C:plasma membrane"/>
    <property type="evidence" value="ECO:0007669"/>
    <property type="project" value="UniProtKB-SubCell"/>
</dbReference>
<dbReference type="GO" id="GO:0090374">
    <property type="term" value="P:oligopeptide export from mitochondrion"/>
    <property type="evidence" value="ECO:0007669"/>
    <property type="project" value="TreeGrafter"/>
</dbReference>
<dbReference type="InterPro" id="IPR011527">
    <property type="entry name" value="ABC1_TM_dom"/>
</dbReference>
<evidence type="ECO:0000256" key="5">
    <source>
        <dbReference type="ARBA" id="ARBA00022737"/>
    </source>
</evidence>
<dbReference type="STRING" id="1157962.A0A250WWA6"/>
<dbReference type="SMART" id="SM00382">
    <property type="entry name" value="AAA"/>
    <property type="match status" value="2"/>
</dbReference>
<dbReference type="CDD" id="cd18577">
    <property type="entry name" value="ABC_6TM_Pgp_ABCB1_D1_like"/>
    <property type="match status" value="1"/>
</dbReference>
<evidence type="ECO:0000256" key="9">
    <source>
        <dbReference type="ARBA" id="ARBA00023136"/>
    </source>
</evidence>
<dbReference type="PANTHER" id="PTHR43394:SF11">
    <property type="entry name" value="ATP-BINDING CASSETTE TRANSPORTER"/>
    <property type="match status" value="1"/>
</dbReference>
<evidence type="ECO:0000259" key="13">
    <source>
        <dbReference type="PROSITE" id="PS50893"/>
    </source>
</evidence>
<evidence type="ECO:0000313" key="16">
    <source>
        <dbReference type="Proteomes" id="UP000232323"/>
    </source>
</evidence>
<evidence type="ECO:0000256" key="6">
    <source>
        <dbReference type="ARBA" id="ARBA00022741"/>
    </source>
</evidence>
<dbReference type="Pfam" id="PF00005">
    <property type="entry name" value="ABC_tran"/>
    <property type="match status" value="2"/>
</dbReference>
<dbReference type="PROSITE" id="PS00211">
    <property type="entry name" value="ABC_TRANSPORTER_1"/>
    <property type="match status" value="2"/>
</dbReference>
<keyword evidence="5" id="KW-0677">Repeat</keyword>
<evidence type="ECO:0000256" key="7">
    <source>
        <dbReference type="ARBA" id="ARBA00022840"/>
    </source>
</evidence>
<feature type="compositionally biased region" description="Polar residues" evidence="11">
    <location>
        <begin position="24"/>
        <end position="38"/>
    </location>
</feature>
<sequence>MISSKHDTACEADRNASESRIYVNPSTSGSSGTSQHEPNTVGHVEGGKLSLQSDAFPSPKKLAKTADESEQEAGNKDEQNEGHIPPIGFFHLFSHADNLDKIAMLFAVIGAVANGALLPMFSLLFGQFTNAFGNPDFTSFMATINDLALKFLYLGIGAGVAAFLDQSLWTWTGNRQTNRLRALYLASVLGQDISFFDTSPNGTGGMLQGLNQDSGNVQMAISEKLGQLIKNFSTFFTGFILAFVKGWDMTLVMLGCIPLMGVMGAFMADAISKSTKRQNTAYAKAAMVAQQSIAQIRTVAAYTQEPRMDRDYSEALAEPMNAGIRQAWVMGLTFGGFQLIIYGSFAIALVYGAFRVAAGAYSGGDVMNVLIAVLLGGFAIMQGAPNIQYIVKGQVSGARIFHLIGRRPEIEINEEGALEPSTVVGELRLQSVRFAYPARPDVTIFSDFCLTIPAGKTMALVGSSGSGKSTVVSLIERFYDPLGGAVLLDGVDLRKLKLAWLRNQVGLVSQEPTLFGTTVRENIAMGKPGASEAEIMAAARAANAHIFIDRLPEGYDTHVGERGLQLSGGQKQRIAIARAVLKNPRILLLDEATSALDTQSERLVQGALEALAVGRTSVVVAHRLSTIRNADAISVLVSGQVMEQGSHEELLKNPQGAYTMLVQMQMQHTGVKGGEDSSATGGVGAQGDDESAELDEDEALVAKLAAQQQQKLLPAPSGGVNASGKRGSLEVVKVSLKEEKAVEDEVTEKAVKGGSVDPQETMAEIEKREREGADTSFKRLAKLNQPEWYLGVSGVVASAAAGCMSPAFSFLFASMITIFYGNSASQIESQAGFYAGMLAVVGFGGFLAMLTQQVSFGTMGQRLALRVRELLFRSILRQEIGWFDRESNNSGSLASLLSNDATHVRGAVADVAGLLIQNLTTLALGYVLALVYDWRMALLVTGILPLLVLAQSIEVKYQMGTTSSADKLYAGANQAASESISAVRVVQSYNLQPTVMRRYKDTMQGTNDQVKKRAVAIGFAAGFAAFMMFATYSLVIYFGGHEIVNGWTTFDHMLKAFMAILFAAMGMAQAAMGFSDVGKAKSAVQNIFPIIDRKPLIGGPDEGEVMEEGPEKVAGAISFVDINFCYPSRLDVTVFKSFSLEVAAGKTMALVGESGSGKSTVVGLIERFYDPQSGSVLLDGVDIRRYSLRWLRQQIGLVSQEPLLFSGTIMDNIRFGNNNASMEEVMMAAEAANARAFVERLPESYDTMVGEGGVQLSGGQKQRIAIARAIIKDPKVLLLDEATSALDARSEAEVQEALDRIMVGRTSLVIAHRLSTIRNADCIAVVYRGVILEKGSHEELVSRPGGSYARLVEAQSNAATKA</sequence>
<dbReference type="GO" id="GO:0016887">
    <property type="term" value="F:ATP hydrolysis activity"/>
    <property type="evidence" value="ECO:0007669"/>
    <property type="project" value="InterPro"/>
</dbReference>
<feature type="transmembrane region" description="Helical" evidence="12">
    <location>
        <begin position="102"/>
        <end position="128"/>
    </location>
</feature>
<dbReference type="GO" id="GO:0015421">
    <property type="term" value="F:ABC-type oligopeptide transporter activity"/>
    <property type="evidence" value="ECO:0007669"/>
    <property type="project" value="TreeGrafter"/>
</dbReference>
<feature type="compositionally biased region" description="Basic and acidic residues" evidence="11">
    <location>
        <begin position="1"/>
        <end position="17"/>
    </location>
</feature>
<accession>A0A250WWA6</accession>
<evidence type="ECO:0000256" key="8">
    <source>
        <dbReference type="ARBA" id="ARBA00022989"/>
    </source>
</evidence>
<dbReference type="GO" id="GO:0005743">
    <property type="term" value="C:mitochondrial inner membrane"/>
    <property type="evidence" value="ECO:0007669"/>
    <property type="project" value="TreeGrafter"/>
</dbReference>
<gene>
    <name evidence="15" type="ORF">CEUSTIGMA_g2490.t1</name>
</gene>
<evidence type="ECO:0000256" key="1">
    <source>
        <dbReference type="ARBA" id="ARBA00004651"/>
    </source>
</evidence>
<dbReference type="InterPro" id="IPR039421">
    <property type="entry name" value="Type_1_exporter"/>
</dbReference>